<evidence type="ECO:0000256" key="3">
    <source>
        <dbReference type="ARBA" id="ARBA00023159"/>
    </source>
</evidence>
<proteinExistence type="predicted"/>
<keyword evidence="3" id="KW-0010">Activator</keyword>
<evidence type="ECO:0000259" key="5">
    <source>
        <dbReference type="PROSITE" id="PS01124"/>
    </source>
</evidence>
<dbReference type="GO" id="GO:0043565">
    <property type="term" value="F:sequence-specific DNA binding"/>
    <property type="evidence" value="ECO:0007669"/>
    <property type="project" value="InterPro"/>
</dbReference>
<dbReference type="AlphaFoldDB" id="A0A927F9P4"/>
<dbReference type="GO" id="GO:0003700">
    <property type="term" value="F:DNA-binding transcription factor activity"/>
    <property type="evidence" value="ECO:0007669"/>
    <property type="project" value="InterPro"/>
</dbReference>
<dbReference type="Pfam" id="PF12833">
    <property type="entry name" value="HTH_18"/>
    <property type="match status" value="1"/>
</dbReference>
<dbReference type="Gene3D" id="2.60.120.10">
    <property type="entry name" value="Jelly Rolls"/>
    <property type="match status" value="1"/>
</dbReference>
<keyword evidence="2" id="KW-0238">DNA-binding</keyword>
<feature type="domain" description="HTH araC/xylS-type" evidence="5">
    <location>
        <begin position="183"/>
        <end position="282"/>
    </location>
</feature>
<reference evidence="6" key="1">
    <citation type="submission" date="2020-09" db="EMBL/GenBank/DDBJ databases">
        <title>Pelagicoccus enzymogenes sp. nov. with an EPS production, isolated from marine sediment.</title>
        <authorList>
            <person name="Feng X."/>
        </authorList>
    </citation>
    <scope>NUCLEOTIDE SEQUENCE</scope>
    <source>
        <strain evidence="6">NFK12</strain>
    </source>
</reference>
<dbReference type="Pfam" id="PF02311">
    <property type="entry name" value="AraC_binding"/>
    <property type="match status" value="1"/>
</dbReference>
<evidence type="ECO:0000256" key="1">
    <source>
        <dbReference type="ARBA" id="ARBA00023015"/>
    </source>
</evidence>
<evidence type="ECO:0000313" key="6">
    <source>
        <dbReference type="EMBL" id="MBD5780311.1"/>
    </source>
</evidence>
<gene>
    <name evidence="6" type="ORF">IEN85_12480</name>
</gene>
<protein>
    <submittedName>
        <fullName evidence="6">Helix-turn-helix domain-containing protein</fullName>
    </submittedName>
</protein>
<organism evidence="6 7">
    <name type="scientific">Pelagicoccus enzymogenes</name>
    <dbReference type="NCBI Taxonomy" id="2773457"/>
    <lineage>
        <taxon>Bacteria</taxon>
        <taxon>Pseudomonadati</taxon>
        <taxon>Verrucomicrobiota</taxon>
        <taxon>Opitutia</taxon>
        <taxon>Puniceicoccales</taxon>
        <taxon>Pelagicoccaceae</taxon>
        <taxon>Pelagicoccus</taxon>
    </lineage>
</organism>
<name>A0A927F9P4_9BACT</name>
<dbReference type="SUPFAM" id="SSF46689">
    <property type="entry name" value="Homeodomain-like"/>
    <property type="match status" value="2"/>
</dbReference>
<dbReference type="PROSITE" id="PS00041">
    <property type="entry name" value="HTH_ARAC_FAMILY_1"/>
    <property type="match status" value="1"/>
</dbReference>
<comment type="caution">
    <text evidence="6">The sequence shown here is derived from an EMBL/GenBank/DDBJ whole genome shotgun (WGS) entry which is preliminary data.</text>
</comment>
<evidence type="ECO:0000256" key="2">
    <source>
        <dbReference type="ARBA" id="ARBA00023125"/>
    </source>
</evidence>
<evidence type="ECO:0000256" key="4">
    <source>
        <dbReference type="ARBA" id="ARBA00023163"/>
    </source>
</evidence>
<dbReference type="InterPro" id="IPR050204">
    <property type="entry name" value="AraC_XylS_family_regulators"/>
</dbReference>
<dbReference type="InterPro" id="IPR018062">
    <property type="entry name" value="HTH_AraC-typ_CS"/>
</dbReference>
<dbReference type="InterPro" id="IPR009057">
    <property type="entry name" value="Homeodomain-like_sf"/>
</dbReference>
<sequence length="290" mass="32508">MFETWPRDREAAASVFIQEFEGKEFADSLHQHDSFELCFILRGAGRWQLGAATGAFSAGALLLCPPRSLHAWRSGGSAGEPSPCSGVVLRFREEALPRTLLKLPEMKGVKELRSRMDRALRFEVSDRERLRARLRSVDRAQGALKLARFYVALELVASFRNSQVIEEQREVGYVPARELARVEVLKAFMQARFADAITRGQVAAEVGLEEAAFSRFFRRAMGTTFVDYLASLRVRHAAGLLGSRRDLSLQEVAERSGFGSLPSLHRQFKKRLGTTPDSYRKAANSEFLAP</sequence>
<accession>A0A927F9P4</accession>
<dbReference type="SMART" id="SM00342">
    <property type="entry name" value="HTH_ARAC"/>
    <property type="match status" value="1"/>
</dbReference>
<dbReference type="RefSeq" id="WP_191617423.1">
    <property type="nucleotide sequence ID" value="NZ_JACYFG010000036.1"/>
</dbReference>
<dbReference type="InterPro" id="IPR037923">
    <property type="entry name" value="HTH-like"/>
</dbReference>
<keyword evidence="1" id="KW-0805">Transcription regulation</keyword>
<dbReference type="Gene3D" id="1.10.10.60">
    <property type="entry name" value="Homeodomain-like"/>
    <property type="match status" value="2"/>
</dbReference>
<dbReference type="InterPro" id="IPR014710">
    <property type="entry name" value="RmlC-like_jellyroll"/>
</dbReference>
<keyword evidence="4" id="KW-0804">Transcription</keyword>
<dbReference type="EMBL" id="JACYFG010000036">
    <property type="protein sequence ID" value="MBD5780311.1"/>
    <property type="molecule type" value="Genomic_DNA"/>
</dbReference>
<dbReference type="Proteomes" id="UP000622317">
    <property type="component" value="Unassembled WGS sequence"/>
</dbReference>
<dbReference type="PROSITE" id="PS01124">
    <property type="entry name" value="HTH_ARAC_FAMILY_2"/>
    <property type="match status" value="1"/>
</dbReference>
<dbReference type="SUPFAM" id="SSF51215">
    <property type="entry name" value="Regulatory protein AraC"/>
    <property type="match status" value="1"/>
</dbReference>
<dbReference type="InterPro" id="IPR003313">
    <property type="entry name" value="AraC-bd"/>
</dbReference>
<dbReference type="PANTHER" id="PTHR46796">
    <property type="entry name" value="HTH-TYPE TRANSCRIPTIONAL ACTIVATOR RHAS-RELATED"/>
    <property type="match status" value="1"/>
</dbReference>
<evidence type="ECO:0000313" key="7">
    <source>
        <dbReference type="Proteomes" id="UP000622317"/>
    </source>
</evidence>
<keyword evidence="7" id="KW-1185">Reference proteome</keyword>
<dbReference type="InterPro" id="IPR018060">
    <property type="entry name" value="HTH_AraC"/>
</dbReference>